<feature type="transmembrane region" description="Helical" evidence="6">
    <location>
        <begin position="22"/>
        <end position="40"/>
    </location>
</feature>
<feature type="transmembrane region" description="Helical" evidence="6">
    <location>
        <begin position="116"/>
        <end position="140"/>
    </location>
</feature>
<reference evidence="7" key="1">
    <citation type="submission" date="2022-07" db="EMBL/GenBank/DDBJ databases">
        <authorList>
            <person name="Jung M.-Y."/>
            <person name="Lee M."/>
        </authorList>
    </citation>
    <scope>NUCLEOTIDE SEQUENCE</scope>
    <source>
        <strain evidence="7">S8</strain>
    </source>
</reference>
<evidence type="ECO:0000313" key="7">
    <source>
        <dbReference type="EMBL" id="MCQ9209295.1"/>
    </source>
</evidence>
<dbReference type="Proteomes" id="UP001059480">
    <property type="component" value="Unassembled WGS sequence"/>
</dbReference>
<dbReference type="EMBL" id="JANHNZ010000001">
    <property type="protein sequence ID" value="MCQ9209295.1"/>
    <property type="molecule type" value="Genomic_DNA"/>
</dbReference>
<protein>
    <submittedName>
        <fullName evidence="7">CvpA family protein</fullName>
    </submittedName>
</protein>
<gene>
    <name evidence="7" type="ORF">NPA36_01770</name>
</gene>
<dbReference type="RefSeq" id="WP_256944400.1">
    <property type="nucleotide sequence ID" value="NZ_JANHNZ010000001.1"/>
</dbReference>
<name>A0ABT1WLA4_9LACT</name>
<feature type="transmembrane region" description="Helical" evidence="6">
    <location>
        <begin position="79"/>
        <end position="104"/>
    </location>
</feature>
<evidence type="ECO:0000256" key="4">
    <source>
        <dbReference type="ARBA" id="ARBA00023136"/>
    </source>
</evidence>
<evidence type="ECO:0000256" key="6">
    <source>
        <dbReference type="SAM" id="Phobius"/>
    </source>
</evidence>
<evidence type="ECO:0000313" key="8">
    <source>
        <dbReference type="Proteomes" id="UP001059480"/>
    </source>
</evidence>
<keyword evidence="4 6" id="KW-0472">Membrane</keyword>
<sequence length="210" mass="23162">MATYIIIIALIVGIYSGARRGLILQLVYLLGYGISFYLAIRYYQIVAGHIEMYVPYPSFTPGTQFVLFDQIQALTLDKAFYRGISFVGILFIGWLVTRIIGYLLTELSYLPVLKQFNSLGGAILGFVLNYVGIFFLLSILTMIPFQQAQDVFANNSLAYVIVDKTPVLTKQVTKMWLESTTPSTADNASSEAATSSPATESSASTESTNQ</sequence>
<dbReference type="InterPro" id="IPR003825">
    <property type="entry name" value="Colicin-V_CvpA"/>
</dbReference>
<evidence type="ECO:0000256" key="3">
    <source>
        <dbReference type="ARBA" id="ARBA00022989"/>
    </source>
</evidence>
<accession>A0ABT1WLA4</accession>
<evidence type="ECO:0000256" key="2">
    <source>
        <dbReference type="ARBA" id="ARBA00022692"/>
    </source>
</evidence>
<reference evidence="7" key="2">
    <citation type="journal article" date="2023" name="Curr. Microbiol.">
        <title>Granulicatella seriolae sp. nov., a Novel Facultative Anaerobe Isolated from Yellowtail Marine Fish.</title>
        <authorList>
            <person name="Lee M."/>
            <person name="Choi Y.J."/>
            <person name="Farooq A."/>
            <person name="Jeong J.B."/>
            <person name="Jung M.Y."/>
        </authorList>
    </citation>
    <scope>NUCLEOTIDE SEQUENCE</scope>
    <source>
        <strain evidence="7">S8</strain>
    </source>
</reference>
<proteinExistence type="predicted"/>
<feature type="region of interest" description="Disordered" evidence="5">
    <location>
        <begin position="180"/>
        <end position="210"/>
    </location>
</feature>
<feature type="compositionally biased region" description="Low complexity" evidence="5">
    <location>
        <begin position="188"/>
        <end position="210"/>
    </location>
</feature>
<organism evidence="7 8">
    <name type="scientific">Granulicatella seriolae</name>
    <dbReference type="NCBI Taxonomy" id="2967226"/>
    <lineage>
        <taxon>Bacteria</taxon>
        <taxon>Bacillati</taxon>
        <taxon>Bacillota</taxon>
        <taxon>Bacilli</taxon>
        <taxon>Lactobacillales</taxon>
        <taxon>Carnobacteriaceae</taxon>
        <taxon>Granulicatella</taxon>
    </lineage>
</organism>
<comment type="caution">
    <text evidence="7">The sequence shown here is derived from an EMBL/GenBank/DDBJ whole genome shotgun (WGS) entry which is preliminary data.</text>
</comment>
<reference evidence="7" key="3">
    <citation type="journal article" date="2023" name="Microbiol. Resour. Announc.">
        <title>Draft Genome Sequence of Granulicatella sp. Strain S8, Isolated from a Marine Fish, Seriola quinqueradiata.</title>
        <authorList>
            <person name="Lee M."/>
            <person name="Farooq A."/>
            <person name="Jeong J.B."/>
            <person name="Jung M.Y."/>
        </authorList>
    </citation>
    <scope>NUCLEOTIDE SEQUENCE</scope>
    <source>
        <strain evidence="7">S8</strain>
    </source>
</reference>
<keyword evidence="3 6" id="KW-1133">Transmembrane helix</keyword>
<keyword evidence="8" id="KW-1185">Reference proteome</keyword>
<dbReference type="PANTHER" id="PTHR37306:SF1">
    <property type="entry name" value="COLICIN V PRODUCTION PROTEIN"/>
    <property type="match status" value="1"/>
</dbReference>
<evidence type="ECO:0000256" key="1">
    <source>
        <dbReference type="ARBA" id="ARBA00004141"/>
    </source>
</evidence>
<dbReference type="PANTHER" id="PTHR37306">
    <property type="entry name" value="COLICIN V PRODUCTION PROTEIN"/>
    <property type="match status" value="1"/>
</dbReference>
<evidence type="ECO:0000256" key="5">
    <source>
        <dbReference type="SAM" id="MobiDB-lite"/>
    </source>
</evidence>
<keyword evidence="2 6" id="KW-0812">Transmembrane</keyword>
<comment type="subcellular location">
    <subcellularLocation>
        <location evidence="1">Membrane</location>
        <topology evidence="1">Multi-pass membrane protein</topology>
    </subcellularLocation>
</comment>
<dbReference type="Pfam" id="PF02674">
    <property type="entry name" value="Colicin_V"/>
    <property type="match status" value="1"/>
</dbReference>